<keyword evidence="3" id="KW-1133">Transmembrane helix</keyword>
<proteinExistence type="predicted"/>
<dbReference type="InterPro" id="IPR018617">
    <property type="entry name" value="Ima1_N"/>
</dbReference>
<dbReference type="OrthoDB" id="5966927at2759"/>
<protein>
    <recommendedName>
        <fullName evidence="7">Ima1 N-terminal domain-containing protein</fullName>
    </recommendedName>
</protein>
<keyword evidence="9" id="KW-1185">Reference proteome</keyword>
<keyword evidence="4" id="KW-0472">Membrane</keyword>
<evidence type="ECO:0000256" key="5">
    <source>
        <dbReference type="ARBA" id="ARBA00023242"/>
    </source>
</evidence>
<name>A0A8H5X298_FUSHE</name>
<evidence type="ECO:0000256" key="4">
    <source>
        <dbReference type="ARBA" id="ARBA00023136"/>
    </source>
</evidence>
<evidence type="ECO:0000256" key="6">
    <source>
        <dbReference type="SAM" id="MobiDB-lite"/>
    </source>
</evidence>
<keyword evidence="2" id="KW-0812">Transmembrane</keyword>
<dbReference type="PANTHER" id="PTHR28538">
    <property type="entry name" value="INTEGRAL INNER NUCLEAR MEMBRANE PROTEIN IMA1"/>
    <property type="match status" value="1"/>
</dbReference>
<evidence type="ECO:0000256" key="2">
    <source>
        <dbReference type="ARBA" id="ARBA00022692"/>
    </source>
</evidence>
<feature type="compositionally biased region" description="Polar residues" evidence="6">
    <location>
        <begin position="410"/>
        <end position="423"/>
    </location>
</feature>
<comment type="caution">
    <text evidence="8">The sequence shown here is derived from an EMBL/GenBank/DDBJ whole genome shotgun (WGS) entry which is preliminary data.</text>
</comment>
<feature type="region of interest" description="Disordered" evidence="6">
    <location>
        <begin position="337"/>
        <end position="357"/>
    </location>
</feature>
<feature type="compositionally biased region" description="Polar residues" evidence="6">
    <location>
        <begin position="432"/>
        <end position="441"/>
    </location>
</feature>
<keyword evidence="5" id="KW-0539">Nucleus</keyword>
<accession>A0A8H5X298</accession>
<dbReference type="GO" id="GO:0071765">
    <property type="term" value="P:nuclear inner membrane organization"/>
    <property type="evidence" value="ECO:0007669"/>
    <property type="project" value="InterPro"/>
</dbReference>
<reference evidence="8 9" key="1">
    <citation type="submission" date="2020-05" db="EMBL/GenBank/DDBJ databases">
        <title>Identification and distribution of gene clusters putatively required for synthesis of sphingolipid metabolism inhibitors in phylogenetically diverse species of the filamentous fungus Fusarium.</title>
        <authorList>
            <person name="Kim H.-S."/>
            <person name="Busman M."/>
            <person name="Brown D.W."/>
            <person name="Divon H."/>
            <person name="Uhlig S."/>
            <person name="Proctor R.H."/>
        </authorList>
    </citation>
    <scope>NUCLEOTIDE SEQUENCE [LARGE SCALE GENOMIC DNA]</scope>
    <source>
        <strain evidence="8 9">NRRL 20693</strain>
    </source>
</reference>
<sequence length="697" mass="77542">MPRLRGTKYLTCFYCGKRSNTKYDGITSQFLCLSCDATNYLDENGEITDPPVATEREAPATQYAVPRPSSPSFPEDSIFCTTCLKNQRLFTSSLAQYLPDDPNHPEYDELERNYYRYRKGLEERYPQVCDECAERVDSQIRRAGYTAKTDHLRRMMEKSRGRKSAPEKTGALDWADSLGKGLWWGGLAMQMLWHVKAVSYALEHQDVGMYDPDDTSWQTMAVTGLSWAVAFLPPADTLINSAVVASILSAWWNPQFVQVARGFSRHLLGFTQWYSFQVLIVFFRFLFRRVLEMDGGQAKSRNAQLSAHLVMSIVMVMIYSSAKRSIKVDTTPLFGSSNTTFSPPKQPKITRKKREEPKTFSDLLNEALDSPTLAPQTDRFPQAVPNSLSPQPFLASNPTRIPESPRAQFSGLNITPQKTQQVGYSDEMDWTPTESQSQARSQYRAFQDSPLSNGPRRPFGQAPVSTEQSPFWYKVPAAPTNPSQRLRNPNAPILRSKPVEQESIFFRGAAKKKGGDESDEREVAFKPPSFFAPQESNDEANGLADLLSQSFTLGQEHHSPVKPSGGLSSGWTSSNRAHPGPPQLKNLGVELLTLAVLLVSWGLTAAFSVPFGREIQLALLSAAGTIALRATGEKSRNKKHEHAPTAAIYISSALSVLELVAVCGLGWEVWQWNANAGTYGIGLLTVMIGHQVWSSTV</sequence>
<dbReference type="Proteomes" id="UP000567885">
    <property type="component" value="Unassembled WGS sequence"/>
</dbReference>
<feature type="domain" description="Ima1 N-terminal" evidence="7">
    <location>
        <begin position="10"/>
        <end position="136"/>
    </location>
</feature>
<dbReference type="GO" id="GO:0034506">
    <property type="term" value="C:chromosome, centromeric core domain"/>
    <property type="evidence" value="ECO:0007669"/>
    <property type="project" value="TreeGrafter"/>
</dbReference>
<dbReference type="Pfam" id="PF09779">
    <property type="entry name" value="Ima1_N"/>
    <property type="match status" value="1"/>
</dbReference>
<comment type="subcellular location">
    <subcellularLocation>
        <location evidence="1">Nucleus inner membrane</location>
        <topology evidence="1">Multi-pass membrane protein</topology>
    </subcellularLocation>
</comment>
<evidence type="ECO:0000256" key="1">
    <source>
        <dbReference type="ARBA" id="ARBA00004473"/>
    </source>
</evidence>
<evidence type="ECO:0000313" key="9">
    <source>
        <dbReference type="Proteomes" id="UP000567885"/>
    </source>
</evidence>
<dbReference type="GO" id="GO:0034992">
    <property type="term" value="C:microtubule organizing center attachment site"/>
    <property type="evidence" value="ECO:0007669"/>
    <property type="project" value="TreeGrafter"/>
</dbReference>
<dbReference type="GO" id="GO:0044732">
    <property type="term" value="C:mitotic spindle pole body"/>
    <property type="evidence" value="ECO:0007669"/>
    <property type="project" value="TreeGrafter"/>
</dbReference>
<dbReference type="AlphaFoldDB" id="A0A8H5X298"/>
<dbReference type="PANTHER" id="PTHR28538:SF1">
    <property type="entry name" value="INTEGRAL INNER NUCLEAR MEMBRANE PROTEIN IMA1"/>
    <property type="match status" value="1"/>
</dbReference>
<evidence type="ECO:0000259" key="7">
    <source>
        <dbReference type="Pfam" id="PF09779"/>
    </source>
</evidence>
<dbReference type="EMBL" id="JAAGWQ010000004">
    <property type="protein sequence ID" value="KAF5680566.1"/>
    <property type="molecule type" value="Genomic_DNA"/>
</dbReference>
<evidence type="ECO:0000256" key="3">
    <source>
        <dbReference type="ARBA" id="ARBA00022989"/>
    </source>
</evidence>
<organism evidence="8 9">
    <name type="scientific">Fusarium heterosporum</name>
    <dbReference type="NCBI Taxonomy" id="42747"/>
    <lineage>
        <taxon>Eukaryota</taxon>
        <taxon>Fungi</taxon>
        <taxon>Dikarya</taxon>
        <taxon>Ascomycota</taxon>
        <taxon>Pezizomycotina</taxon>
        <taxon>Sordariomycetes</taxon>
        <taxon>Hypocreomycetidae</taxon>
        <taxon>Hypocreales</taxon>
        <taxon>Nectriaceae</taxon>
        <taxon>Fusarium</taxon>
        <taxon>Fusarium heterosporum species complex</taxon>
    </lineage>
</organism>
<dbReference type="GO" id="GO:0005637">
    <property type="term" value="C:nuclear inner membrane"/>
    <property type="evidence" value="ECO:0007669"/>
    <property type="project" value="UniProtKB-SubCell"/>
</dbReference>
<feature type="compositionally biased region" description="Polar residues" evidence="6">
    <location>
        <begin position="384"/>
        <end position="399"/>
    </location>
</feature>
<evidence type="ECO:0000313" key="8">
    <source>
        <dbReference type="EMBL" id="KAF5680566.1"/>
    </source>
</evidence>
<feature type="region of interest" description="Disordered" evidence="6">
    <location>
        <begin position="372"/>
        <end position="467"/>
    </location>
</feature>
<dbReference type="InterPro" id="IPR042321">
    <property type="entry name" value="Ima1"/>
</dbReference>
<gene>
    <name evidence="8" type="ORF">FHETE_340</name>
</gene>
<feature type="region of interest" description="Disordered" evidence="6">
    <location>
        <begin position="554"/>
        <end position="579"/>
    </location>
</feature>